<dbReference type="Proteomes" id="UP000030661">
    <property type="component" value="Unassembled WGS sequence"/>
</dbReference>
<feature type="compositionally biased region" description="Basic and acidic residues" evidence="1">
    <location>
        <begin position="75"/>
        <end position="91"/>
    </location>
</feature>
<feature type="compositionally biased region" description="Polar residues" evidence="1">
    <location>
        <begin position="31"/>
        <end position="48"/>
    </location>
</feature>
<dbReference type="EMBL" id="DF820464">
    <property type="protein sequence ID" value="GAK56056.1"/>
    <property type="molecule type" value="Genomic_DNA"/>
</dbReference>
<keyword evidence="2" id="KW-0472">Membrane</keyword>
<evidence type="ECO:0000313" key="3">
    <source>
        <dbReference type="EMBL" id="GAK56056.1"/>
    </source>
</evidence>
<name>A0A081BUQ1_VECG1</name>
<sequence length="119" mass="13378">MKKNVGTIVFFIILMLFVVLYLSLSGKQTDKTLSQKTEVSQTDVSIQESETEKSQPVSDEKVILPSSQHPSSETLRQEAEQRFEKLMRIEETSGTPVERGDGLRVQIEIPIPSEPAQTE</sequence>
<gene>
    <name evidence="3" type="ORF">U27_03018</name>
</gene>
<feature type="compositionally biased region" description="Polar residues" evidence="1">
    <location>
        <begin position="65"/>
        <end position="74"/>
    </location>
</feature>
<organism evidence="3">
    <name type="scientific">Vecturithrix granuli</name>
    <dbReference type="NCBI Taxonomy" id="1499967"/>
    <lineage>
        <taxon>Bacteria</taxon>
        <taxon>Candidatus Moduliflexota</taxon>
        <taxon>Candidatus Vecturitrichia</taxon>
        <taxon>Candidatus Vecturitrichales</taxon>
        <taxon>Candidatus Vecturitrichaceae</taxon>
        <taxon>Candidatus Vecturithrix</taxon>
    </lineage>
</organism>
<protein>
    <submittedName>
        <fullName evidence="3">Uncharacterized protein</fullName>
    </submittedName>
</protein>
<evidence type="ECO:0000256" key="1">
    <source>
        <dbReference type="SAM" id="MobiDB-lite"/>
    </source>
</evidence>
<accession>A0A081BUQ1</accession>
<reference evidence="3" key="1">
    <citation type="journal article" date="2015" name="PeerJ">
        <title>First genomic representation of candidate bacterial phylum KSB3 points to enhanced environmental sensing as a trigger of wastewater bulking.</title>
        <authorList>
            <person name="Sekiguchi Y."/>
            <person name="Ohashi A."/>
            <person name="Parks D.H."/>
            <person name="Yamauchi T."/>
            <person name="Tyson G.W."/>
            <person name="Hugenholtz P."/>
        </authorList>
    </citation>
    <scope>NUCLEOTIDE SEQUENCE [LARGE SCALE GENOMIC DNA]</scope>
</reference>
<dbReference type="AlphaFoldDB" id="A0A081BUQ1"/>
<keyword evidence="2" id="KW-0812">Transmembrane</keyword>
<evidence type="ECO:0000256" key="2">
    <source>
        <dbReference type="SAM" id="Phobius"/>
    </source>
</evidence>
<feature type="region of interest" description="Disordered" evidence="1">
    <location>
        <begin position="31"/>
        <end position="119"/>
    </location>
</feature>
<dbReference type="STRING" id="1499967.U27_03018"/>
<keyword evidence="2" id="KW-1133">Transmembrane helix</keyword>
<proteinExistence type="predicted"/>
<feature type="transmembrane region" description="Helical" evidence="2">
    <location>
        <begin position="6"/>
        <end position="24"/>
    </location>
</feature>
<dbReference type="HOGENOM" id="CLU_2056742_0_0_0"/>
<evidence type="ECO:0000313" key="4">
    <source>
        <dbReference type="Proteomes" id="UP000030661"/>
    </source>
</evidence>
<keyword evidence="4" id="KW-1185">Reference proteome</keyword>
<feature type="compositionally biased region" description="Basic and acidic residues" evidence="1">
    <location>
        <begin position="50"/>
        <end position="62"/>
    </location>
</feature>